<dbReference type="Pfam" id="PF01966">
    <property type="entry name" value="HD"/>
    <property type="match status" value="1"/>
</dbReference>
<organism evidence="2 3">
    <name type="scientific">Hymenoscyphus albidus</name>
    <dbReference type="NCBI Taxonomy" id="595503"/>
    <lineage>
        <taxon>Eukaryota</taxon>
        <taxon>Fungi</taxon>
        <taxon>Dikarya</taxon>
        <taxon>Ascomycota</taxon>
        <taxon>Pezizomycotina</taxon>
        <taxon>Leotiomycetes</taxon>
        <taxon>Helotiales</taxon>
        <taxon>Helotiaceae</taxon>
        <taxon>Hymenoscyphus</taxon>
    </lineage>
</organism>
<gene>
    <name evidence="2" type="ORF">HYALB_00011544</name>
</gene>
<dbReference type="Gene3D" id="1.10.3210.10">
    <property type="entry name" value="Hypothetical protein af1432"/>
    <property type="match status" value="1"/>
</dbReference>
<dbReference type="PANTHER" id="PTHR35569">
    <property type="entry name" value="CYANAMIDE HYDRATASE DDI2-RELATED"/>
    <property type="match status" value="1"/>
</dbReference>
<dbReference type="InterPro" id="IPR003607">
    <property type="entry name" value="HD/PDEase_dom"/>
</dbReference>
<evidence type="ECO:0000313" key="3">
    <source>
        <dbReference type="Proteomes" id="UP000701801"/>
    </source>
</evidence>
<dbReference type="PANTHER" id="PTHR35569:SF1">
    <property type="entry name" value="CYANAMIDE HYDRATASE DDI2-RELATED"/>
    <property type="match status" value="1"/>
</dbReference>
<evidence type="ECO:0000259" key="1">
    <source>
        <dbReference type="Pfam" id="PF01966"/>
    </source>
</evidence>
<dbReference type="EMBL" id="CAJVRM010000159">
    <property type="protein sequence ID" value="CAG8975989.1"/>
    <property type="molecule type" value="Genomic_DNA"/>
</dbReference>
<evidence type="ECO:0000313" key="2">
    <source>
        <dbReference type="EMBL" id="CAG8975989.1"/>
    </source>
</evidence>
<proteinExistence type="predicted"/>
<sequence>MNDRCLTSSTVPSNISTYTLNPKPSTRVVAGVTIPDTPLIRKAIEYAQTNLTEFMLNHIMRSFLFGQIIADGLPSLQSRDTELHAVAAILHDLGWSQNKDLISKDKRFEIDGVNAARAFLMEEGRKEEWDVHRLQLAWDCIALHTTPSIGLHKEVEVQACGIGIFEDFQGPERSIGGVLTRKEWDVVNKELPRAGFRDGVKEVMCQLCIDKPETTYDNFVAEFGMAFVPGYKPTTFLDGIWAKSEG</sequence>
<feature type="domain" description="HD" evidence="1">
    <location>
        <begin position="56"/>
        <end position="149"/>
    </location>
</feature>
<dbReference type="SUPFAM" id="SSF109604">
    <property type="entry name" value="HD-domain/PDEase-like"/>
    <property type="match status" value="1"/>
</dbReference>
<dbReference type="Proteomes" id="UP000701801">
    <property type="component" value="Unassembled WGS sequence"/>
</dbReference>
<protein>
    <recommendedName>
        <fullName evidence="1">HD domain-containing protein</fullName>
    </recommendedName>
</protein>
<dbReference type="OrthoDB" id="2378324at2759"/>
<keyword evidence="3" id="KW-1185">Reference proteome</keyword>
<comment type="caution">
    <text evidence="2">The sequence shown here is derived from an EMBL/GenBank/DDBJ whole genome shotgun (WGS) entry which is preliminary data.</text>
</comment>
<dbReference type="CDD" id="cd00077">
    <property type="entry name" value="HDc"/>
    <property type="match status" value="1"/>
</dbReference>
<dbReference type="AlphaFoldDB" id="A0A9N9Q5K9"/>
<dbReference type="InterPro" id="IPR006674">
    <property type="entry name" value="HD_domain"/>
</dbReference>
<reference evidence="2" key="1">
    <citation type="submission" date="2021-07" db="EMBL/GenBank/DDBJ databases">
        <authorList>
            <person name="Durling M."/>
        </authorList>
    </citation>
    <scope>NUCLEOTIDE SEQUENCE</scope>
</reference>
<accession>A0A9N9Q5K9</accession>
<name>A0A9N9Q5K9_9HELO</name>